<sequence>MALMVLAATFALGACTSAGSRGDLAGARTVFHNPFATMERFEDEMRDGAFLPGSGRFAFDREGNPIRLRREERRAMRDRAAAVRSTIILRDALERGQRVPIPLDAPSRREDAGGTPAIEPSPGAPPIAVPVSLPAPLPPAPIARERR</sequence>
<proteinExistence type="predicted"/>
<protein>
    <submittedName>
        <fullName evidence="2">Uncharacterized protein</fullName>
    </submittedName>
</protein>
<feature type="compositionally biased region" description="Pro residues" evidence="1">
    <location>
        <begin position="122"/>
        <end position="141"/>
    </location>
</feature>
<keyword evidence="3" id="KW-1185">Reference proteome</keyword>
<reference evidence="2 3" key="1">
    <citation type="submission" date="2014-04" db="EMBL/GenBank/DDBJ databases">
        <title>A comprehensive comparison of genomes of Erythrobacter spp. Strains.</title>
        <authorList>
            <person name="Zheng Q."/>
        </authorList>
    </citation>
    <scope>NUCLEOTIDE SEQUENCE [LARGE SCALE GENOMIC DNA]</scope>
    <source>
        <strain evidence="2 3">DSM 8509</strain>
    </source>
</reference>
<gene>
    <name evidence="2" type="ORF">EH32_05565</name>
</gene>
<organism evidence="2 3">
    <name type="scientific">Erythrobacter litoralis</name>
    <dbReference type="NCBI Taxonomy" id="39960"/>
    <lineage>
        <taxon>Bacteria</taxon>
        <taxon>Pseudomonadati</taxon>
        <taxon>Pseudomonadota</taxon>
        <taxon>Alphaproteobacteria</taxon>
        <taxon>Sphingomonadales</taxon>
        <taxon>Erythrobacteraceae</taxon>
        <taxon>Erythrobacter/Porphyrobacter group</taxon>
        <taxon>Erythrobacter</taxon>
    </lineage>
</organism>
<evidence type="ECO:0000313" key="3">
    <source>
        <dbReference type="Proteomes" id="UP000027866"/>
    </source>
</evidence>
<comment type="caution">
    <text evidence="2">The sequence shown here is derived from an EMBL/GenBank/DDBJ whole genome shotgun (WGS) entry which is preliminary data.</text>
</comment>
<name>A0A074N329_9SPHN</name>
<evidence type="ECO:0000313" key="2">
    <source>
        <dbReference type="EMBL" id="KEO98573.1"/>
    </source>
</evidence>
<accession>A0A074N329</accession>
<dbReference type="AlphaFoldDB" id="A0A074N329"/>
<dbReference type="Proteomes" id="UP000027866">
    <property type="component" value="Unassembled WGS sequence"/>
</dbReference>
<evidence type="ECO:0000256" key="1">
    <source>
        <dbReference type="SAM" id="MobiDB-lite"/>
    </source>
</evidence>
<feature type="region of interest" description="Disordered" evidence="1">
    <location>
        <begin position="99"/>
        <end position="147"/>
    </location>
</feature>
<dbReference type="EMBL" id="JMIX01000003">
    <property type="protein sequence ID" value="KEO98573.1"/>
    <property type="molecule type" value="Genomic_DNA"/>
</dbReference>